<accession>A0A5J6N282</accession>
<dbReference type="KEGG" id="hadh:FRZ61_35650"/>
<organism evidence="11 12">
    <name type="scientific">Hypericibacter adhaerens</name>
    <dbReference type="NCBI Taxonomy" id="2602016"/>
    <lineage>
        <taxon>Bacteria</taxon>
        <taxon>Pseudomonadati</taxon>
        <taxon>Pseudomonadota</taxon>
        <taxon>Alphaproteobacteria</taxon>
        <taxon>Rhodospirillales</taxon>
        <taxon>Dongiaceae</taxon>
        <taxon>Hypericibacter</taxon>
    </lineage>
</organism>
<dbReference type="InterPro" id="IPR036097">
    <property type="entry name" value="HisK_dim/P_sf"/>
</dbReference>
<keyword evidence="12" id="KW-1185">Reference proteome</keyword>
<keyword evidence="9" id="KW-1133">Transmembrane helix</keyword>
<keyword evidence="3" id="KW-0597">Phosphoprotein</keyword>
<dbReference type="Pfam" id="PF02518">
    <property type="entry name" value="HATPase_c"/>
    <property type="match status" value="1"/>
</dbReference>
<feature type="transmembrane region" description="Helical" evidence="9">
    <location>
        <begin position="69"/>
        <end position="86"/>
    </location>
</feature>
<evidence type="ECO:0000313" key="12">
    <source>
        <dbReference type="Proteomes" id="UP000325797"/>
    </source>
</evidence>
<dbReference type="InterPro" id="IPR003594">
    <property type="entry name" value="HATPase_dom"/>
</dbReference>
<feature type="transmembrane region" description="Helical" evidence="9">
    <location>
        <begin position="117"/>
        <end position="138"/>
    </location>
</feature>
<feature type="coiled-coil region" evidence="7">
    <location>
        <begin position="214"/>
        <end position="255"/>
    </location>
</feature>
<dbReference type="PRINTS" id="PR00344">
    <property type="entry name" value="BCTRLSENSOR"/>
</dbReference>
<keyword evidence="7" id="KW-0175">Coiled coil</keyword>
<evidence type="ECO:0000256" key="2">
    <source>
        <dbReference type="ARBA" id="ARBA00012438"/>
    </source>
</evidence>
<dbReference type="Pfam" id="PF00512">
    <property type="entry name" value="HisKA"/>
    <property type="match status" value="1"/>
</dbReference>
<feature type="transmembrane region" description="Helical" evidence="9">
    <location>
        <begin position="176"/>
        <end position="197"/>
    </location>
</feature>
<feature type="transmembrane region" description="Helical" evidence="9">
    <location>
        <begin position="37"/>
        <end position="57"/>
    </location>
</feature>
<evidence type="ECO:0000256" key="3">
    <source>
        <dbReference type="ARBA" id="ARBA00022553"/>
    </source>
</evidence>
<feature type="transmembrane region" description="Helical" evidence="9">
    <location>
        <begin position="93"/>
        <end position="111"/>
    </location>
</feature>
<dbReference type="FunFam" id="3.30.565.10:FF:000006">
    <property type="entry name" value="Sensor histidine kinase WalK"/>
    <property type="match status" value="1"/>
</dbReference>
<dbReference type="Proteomes" id="UP000325797">
    <property type="component" value="Chromosome"/>
</dbReference>
<dbReference type="InterPro" id="IPR005467">
    <property type="entry name" value="His_kinase_dom"/>
</dbReference>
<dbReference type="SMART" id="SM00388">
    <property type="entry name" value="HisKA"/>
    <property type="match status" value="1"/>
</dbReference>
<feature type="transmembrane region" description="Helical" evidence="9">
    <location>
        <begin position="150"/>
        <end position="170"/>
    </location>
</feature>
<name>A0A5J6N282_9PROT</name>
<protein>
    <recommendedName>
        <fullName evidence="2">histidine kinase</fullName>
        <ecNumber evidence="2">2.7.13.3</ecNumber>
    </recommendedName>
</protein>
<keyword evidence="5" id="KW-0418">Kinase</keyword>
<evidence type="ECO:0000256" key="1">
    <source>
        <dbReference type="ARBA" id="ARBA00000085"/>
    </source>
</evidence>
<gene>
    <name evidence="11" type="ORF">FRZ61_35650</name>
</gene>
<comment type="catalytic activity">
    <reaction evidence="1">
        <text>ATP + protein L-histidine = ADP + protein N-phospho-L-histidine.</text>
        <dbReference type="EC" id="2.7.13.3"/>
    </reaction>
</comment>
<dbReference type="EC" id="2.7.13.3" evidence="2"/>
<dbReference type="RefSeq" id="WP_151118985.1">
    <property type="nucleotide sequence ID" value="NZ_CP042582.1"/>
</dbReference>
<dbReference type="OrthoDB" id="9801651at2"/>
<sequence>MFDFSVQTAIASTIGISLVVTMTMLQLRLTTGRSEYGYWTLAYVIYTARQLSQFLLVSGVIDFHAIPDILVALYFGLIWCGVRTFLGKNRHPVDVMAAVGVVSIWSVFARLDGMSFLATTLPLYLVGMGVMALLAWEFWRRRGAVRGEGLAVLSVIFLLRAIHFGDYPFLRTLEWFAPWGFMLSSWLDTAIGVTLLVTAQRREKLKAQNLAGSLQSENELRRETEGRLREANDSLSEFAARLEIEKEQAKAANRAKSEFLANMSHEFRTPLNAIIGFAEILAAGKAKGLDSEARGYLDHILVSGRHLNKLISSILDLCRLEAGRWPIEPRILDVSAILRECVGMLAPEIGQKSLQVTVEAEPADGRLRSDPTALRQIVIGILGNAIKFTPEGGKIAVTLRRDPQGNAVLVIADSGIGIAPDDLPRIFDLFWQGDASLTKRYEGVGVGLALTKRLVEMLAGQIGFTSVPGQGTTVTIELPECGPGVAPAKPGPIPAGIVADLHRLAAAYPAEQPFGAVSRPLPAANGDPAPGRRQMG</sequence>
<evidence type="ECO:0000256" key="6">
    <source>
        <dbReference type="ARBA" id="ARBA00023012"/>
    </source>
</evidence>
<keyword evidence="6" id="KW-0902">Two-component regulatory system</keyword>
<dbReference type="GO" id="GO:0000155">
    <property type="term" value="F:phosphorelay sensor kinase activity"/>
    <property type="evidence" value="ECO:0007669"/>
    <property type="project" value="InterPro"/>
</dbReference>
<feature type="transmembrane region" description="Helical" evidence="9">
    <location>
        <begin position="6"/>
        <end position="25"/>
    </location>
</feature>
<feature type="region of interest" description="Disordered" evidence="8">
    <location>
        <begin position="517"/>
        <end position="536"/>
    </location>
</feature>
<feature type="domain" description="Histidine kinase" evidence="10">
    <location>
        <begin position="262"/>
        <end position="482"/>
    </location>
</feature>
<dbReference type="EMBL" id="CP042582">
    <property type="protein sequence ID" value="QEX23627.1"/>
    <property type="molecule type" value="Genomic_DNA"/>
</dbReference>
<reference evidence="11 12" key="1">
    <citation type="submission" date="2019-08" db="EMBL/GenBank/DDBJ databases">
        <title>Hyperibacter terrae gen. nov., sp. nov. and Hyperibacter viscosus sp. nov., two new members in the family Rhodospirillaceae isolated from the rhizosphere of Hypericum perforatum.</title>
        <authorList>
            <person name="Noviana Z."/>
        </authorList>
    </citation>
    <scope>NUCLEOTIDE SEQUENCE [LARGE SCALE GENOMIC DNA]</scope>
    <source>
        <strain evidence="11 12">R5959</strain>
    </source>
</reference>
<dbReference type="Gene3D" id="1.10.287.130">
    <property type="match status" value="1"/>
</dbReference>
<dbReference type="CDD" id="cd16922">
    <property type="entry name" value="HATPase_EvgS-ArcB-TorS-like"/>
    <property type="match status" value="1"/>
</dbReference>
<keyword evidence="9" id="KW-0812">Transmembrane</keyword>
<evidence type="ECO:0000256" key="8">
    <source>
        <dbReference type="SAM" id="MobiDB-lite"/>
    </source>
</evidence>
<dbReference type="AlphaFoldDB" id="A0A5J6N282"/>
<evidence type="ECO:0000256" key="4">
    <source>
        <dbReference type="ARBA" id="ARBA00022679"/>
    </source>
</evidence>
<dbReference type="InterPro" id="IPR003661">
    <property type="entry name" value="HisK_dim/P_dom"/>
</dbReference>
<dbReference type="SUPFAM" id="SSF47384">
    <property type="entry name" value="Homodimeric domain of signal transducing histidine kinase"/>
    <property type="match status" value="1"/>
</dbReference>
<evidence type="ECO:0000256" key="9">
    <source>
        <dbReference type="SAM" id="Phobius"/>
    </source>
</evidence>
<dbReference type="PANTHER" id="PTHR43711">
    <property type="entry name" value="TWO-COMPONENT HISTIDINE KINASE"/>
    <property type="match status" value="1"/>
</dbReference>
<dbReference type="InterPro" id="IPR050736">
    <property type="entry name" value="Sensor_HK_Regulatory"/>
</dbReference>
<dbReference type="PROSITE" id="PS50109">
    <property type="entry name" value="HIS_KIN"/>
    <property type="match status" value="1"/>
</dbReference>
<keyword evidence="4" id="KW-0808">Transferase</keyword>
<dbReference type="InterPro" id="IPR004358">
    <property type="entry name" value="Sig_transdc_His_kin-like_C"/>
</dbReference>
<evidence type="ECO:0000259" key="10">
    <source>
        <dbReference type="PROSITE" id="PS50109"/>
    </source>
</evidence>
<evidence type="ECO:0000313" key="11">
    <source>
        <dbReference type="EMBL" id="QEX23627.1"/>
    </source>
</evidence>
<proteinExistence type="predicted"/>
<evidence type="ECO:0000256" key="7">
    <source>
        <dbReference type="SAM" id="Coils"/>
    </source>
</evidence>
<dbReference type="InterPro" id="IPR036890">
    <property type="entry name" value="HATPase_C_sf"/>
</dbReference>
<dbReference type="Gene3D" id="3.30.565.10">
    <property type="entry name" value="Histidine kinase-like ATPase, C-terminal domain"/>
    <property type="match status" value="1"/>
</dbReference>
<dbReference type="SUPFAM" id="SSF55874">
    <property type="entry name" value="ATPase domain of HSP90 chaperone/DNA topoisomerase II/histidine kinase"/>
    <property type="match status" value="1"/>
</dbReference>
<dbReference type="PANTHER" id="PTHR43711:SF1">
    <property type="entry name" value="HISTIDINE KINASE 1"/>
    <property type="match status" value="1"/>
</dbReference>
<evidence type="ECO:0000256" key="5">
    <source>
        <dbReference type="ARBA" id="ARBA00022777"/>
    </source>
</evidence>
<dbReference type="CDD" id="cd00082">
    <property type="entry name" value="HisKA"/>
    <property type="match status" value="1"/>
</dbReference>
<keyword evidence="9" id="KW-0472">Membrane</keyword>
<dbReference type="SMART" id="SM00387">
    <property type="entry name" value="HATPase_c"/>
    <property type="match status" value="1"/>
</dbReference>